<proteinExistence type="predicted"/>
<dbReference type="EMBL" id="JARKIB010000429">
    <property type="protein sequence ID" value="KAJ7708614.1"/>
    <property type="molecule type" value="Genomic_DNA"/>
</dbReference>
<feature type="coiled-coil region" evidence="1">
    <location>
        <begin position="64"/>
        <end position="98"/>
    </location>
</feature>
<evidence type="ECO:0000313" key="3">
    <source>
        <dbReference type="Proteomes" id="UP001215598"/>
    </source>
</evidence>
<reference evidence="2" key="1">
    <citation type="submission" date="2023-03" db="EMBL/GenBank/DDBJ databases">
        <title>Massive genome expansion in bonnet fungi (Mycena s.s.) driven by repeated elements and novel gene families across ecological guilds.</title>
        <authorList>
            <consortium name="Lawrence Berkeley National Laboratory"/>
            <person name="Harder C.B."/>
            <person name="Miyauchi S."/>
            <person name="Viragh M."/>
            <person name="Kuo A."/>
            <person name="Thoen E."/>
            <person name="Andreopoulos B."/>
            <person name="Lu D."/>
            <person name="Skrede I."/>
            <person name="Drula E."/>
            <person name="Henrissat B."/>
            <person name="Morin E."/>
            <person name="Kohler A."/>
            <person name="Barry K."/>
            <person name="LaButti K."/>
            <person name="Morin E."/>
            <person name="Salamov A."/>
            <person name="Lipzen A."/>
            <person name="Mereny Z."/>
            <person name="Hegedus B."/>
            <person name="Baldrian P."/>
            <person name="Stursova M."/>
            <person name="Weitz H."/>
            <person name="Taylor A."/>
            <person name="Grigoriev I.V."/>
            <person name="Nagy L.G."/>
            <person name="Martin F."/>
            <person name="Kauserud H."/>
        </authorList>
    </citation>
    <scope>NUCLEOTIDE SEQUENCE</scope>
    <source>
        <strain evidence="2">CBHHK182m</strain>
    </source>
</reference>
<evidence type="ECO:0008006" key="4">
    <source>
        <dbReference type="Google" id="ProtNLM"/>
    </source>
</evidence>
<keyword evidence="3" id="KW-1185">Reference proteome</keyword>
<keyword evidence="1" id="KW-0175">Coiled coil</keyword>
<evidence type="ECO:0000256" key="1">
    <source>
        <dbReference type="SAM" id="Coils"/>
    </source>
</evidence>
<name>A0AAD7GZ29_9AGAR</name>
<evidence type="ECO:0000313" key="2">
    <source>
        <dbReference type="EMBL" id="KAJ7708614.1"/>
    </source>
</evidence>
<accession>A0AAD7GZ29</accession>
<sequence>MGPSTQCLVCGSTILAELEGSDIADDSSVLASESSVISDTRREFLLNTNELPLDIECPSVQSTISRLRRRLSHHDKSISRLRAQLTQLEEERVSIATDLSRNMGIISPLRRMPPEIILEIFGWTLPSEQETVKHSTINATMQDSPWSLGRIYSRWRTVALASQCLWSFIGIDCNVLVEPYPLAVLDMQLQRATSLRIHFAAPTSLQRVHPVDYRIALLKRLVECSPRWVEAGLILTPPLVPILVSLRDRIPQLRTLWLDSVDDSLNPPAEINCFQVAPALRSASILLGGRLFSVPLPSHQLTHYQALNTWERHLGVLRAATNLVEARIFVHISDHSPRAVGSSGPIEFRALRLLFISDAETLDFFTAPALEDLGLFRAAVSSISQVDLHCIDSLVRRSSCVLRRYSTYGVTPSVLKTMLQCKWAQAVARLTVVTDEADALVASLSDRDAAGTFTLVPNLQSLFVGTREKSDIDYQLCYDMLRSRRSAPERALEFASLAVSVTGPSPVLGRQFDELRKEGLNLQVTTGTEARELLEEWFLKVFPYRTDDL</sequence>
<gene>
    <name evidence="2" type="ORF">B0H16DRAFT_656283</name>
</gene>
<protein>
    <recommendedName>
        <fullName evidence="4">F-box domain-containing protein</fullName>
    </recommendedName>
</protein>
<comment type="caution">
    <text evidence="2">The sequence shown here is derived from an EMBL/GenBank/DDBJ whole genome shotgun (WGS) entry which is preliminary data.</text>
</comment>
<organism evidence="2 3">
    <name type="scientific">Mycena metata</name>
    <dbReference type="NCBI Taxonomy" id="1033252"/>
    <lineage>
        <taxon>Eukaryota</taxon>
        <taxon>Fungi</taxon>
        <taxon>Dikarya</taxon>
        <taxon>Basidiomycota</taxon>
        <taxon>Agaricomycotina</taxon>
        <taxon>Agaricomycetes</taxon>
        <taxon>Agaricomycetidae</taxon>
        <taxon>Agaricales</taxon>
        <taxon>Marasmiineae</taxon>
        <taxon>Mycenaceae</taxon>
        <taxon>Mycena</taxon>
    </lineage>
</organism>
<dbReference type="Proteomes" id="UP001215598">
    <property type="component" value="Unassembled WGS sequence"/>
</dbReference>
<dbReference type="AlphaFoldDB" id="A0AAD7GZ29"/>